<proteinExistence type="predicted"/>
<dbReference type="EMBL" id="JBBJCI010000360">
    <property type="protein sequence ID" value="KAK7233432.1"/>
    <property type="molecule type" value="Genomic_DNA"/>
</dbReference>
<feature type="compositionally biased region" description="Acidic residues" evidence="1">
    <location>
        <begin position="757"/>
        <end position="785"/>
    </location>
</feature>
<evidence type="ECO:0000256" key="1">
    <source>
        <dbReference type="SAM" id="MobiDB-lite"/>
    </source>
</evidence>
<dbReference type="Proteomes" id="UP001363151">
    <property type="component" value="Unassembled WGS sequence"/>
</dbReference>
<reference evidence="2 3" key="1">
    <citation type="submission" date="2024-03" db="EMBL/GenBank/DDBJ databases">
        <title>Aureococcus anophagefferens CCMP1851 and Kratosvirus quantuckense: Draft genome of a second virus-susceptible host strain in the model system.</title>
        <authorList>
            <person name="Chase E."/>
            <person name="Truchon A.R."/>
            <person name="Schepens W."/>
            <person name="Wilhelm S.W."/>
        </authorList>
    </citation>
    <scope>NUCLEOTIDE SEQUENCE [LARGE SCALE GENOMIC DNA]</scope>
    <source>
        <strain evidence="2 3">CCMP1851</strain>
    </source>
</reference>
<evidence type="ECO:0000313" key="3">
    <source>
        <dbReference type="Proteomes" id="UP001363151"/>
    </source>
</evidence>
<protein>
    <submittedName>
        <fullName evidence="2">Uncharacterized protein</fullName>
    </submittedName>
</protein>
<feature type="compositionally biased region" description="Basic and acidic residues" evidence="1">
    <location>
        <begin position="723"/>
        <end position="737"/>
    </location>
</feature>
<feature type="compositionally biased region" description="Low complexity" evidence="1">
    <location>
        <begin position="800"/>
        <end position="816"/>
    </location>
</feature>
<evidence type="ECO:0000313" key="2">
    <source>
        <dbReference type="EMBL" id="KAK7233432.1"/>
    </source>
</evidence>
<gene>
    <name evidence="2" type="ORF">SO694_00105098</name>
</gene>
<keyword evidence="3" id="KW-1185">Reference proteome</keyword>
<feature type="region of interest" description="Disordered" evidence="1">
    <location>
        <begin position="752"/>
        <end position="816"/>
    </location>
</feature>
<feature type="region of interest" description="Disordered" evidence="1">
    <location>
        <begin position="699"/>
        <end position="739"/>
    </location>
</feature>
<sequence length="816" mass="86549">MIWPDIFELCNVREKVAIALDFDGVPVAVGASPVYATASDDEAVVFVGFYPPVTQADALKFADDVALDPAAAMETLMAGRQMVSGVDFSHLVLVGTNLSFPPALRDGRVRLPPADGARATDAPCDECRALGHTTANGRLRACRRSLEAKAQCRRFAVLVVTADGEHSAAVNACNEYVAAFVDGSVPQPLEALISAAPGLREFLRAERPLCLVDFVHSLRRIWGKSQDYFLLSGDELVSTHLLMALRSFAARPHEWVKHLSTKALRAKNRLCSQSVTYLVWKKDLRHNLVRSPCALACATKSTLVFVVTREGSVLAVTNKQPATVSLVAGSGALATTPATAVPKKASTKRSAPGALALVNPTGVAMFDNDRYLVVADFGQPAALIVVEYRAAAASSPSTSRTAFSAKAYGAPFDQSWTIWGITEALVTLPDGGGAAAPAHETAPRVVVGALNGSRLVACDPSGVANVLLAGGDVAGDRDGALPHAQLDQPLGLLLLLDDAFAELVHGGETGLTAAQLDASTSMLDVVTTHAERFNAQQRQAQVNSSAAELGTAADVVALEPRAIEDALQNGSRTTWDTRKPGDGKTFYVTPEGGKAVVVVLAPASAYYDHCFVCRRRVATLWRCAHCVKSLCREHAKAADDGPPSASWTCGKARGSAAKRDFAEHRREIQDRWSLYQITGRGGVGLYRRARGAALDALFRGDDDGDGGDDDDDADTLYFLGREPGGKDHPHGAPERARLPGPHAKRVADFVAAALHVDDDDDDDEEEEEEGEGDDGDDDDDDDDDDAGPRAATEPGGRGGRAVARGRARPPAAQLQH</sequence>
<name>A0ABR1FMA0_AURAN</name>
<organism evidence="2 3">
    <name type="scientific">Aureococcus anophagefferens</name>
    <name type="common">Harmful bloom alga</name>
    <dbReference type="NCBI Taxonomy" id="44056"/>
    <lineage>
        <taxon>Eukaryota</taxon>
        <taxon>Sar</taxon>
        <taxon>Stramenopiles</taxon>
        <taxon>Ochrophyta</taxon>
        <taxon>Pelagophyceae</taxon>
        <taxon>Pelagomonadales</taxon>
        <taxon>Pelagomonadaceae</taxon>
        <taxon>Aureococcus</taxon>
    </lineage>
</organism>
<accession>A0ABR1FMA0</accession>
<comment type="caution">
    <text evidence="2">The sequence shown here is derived from an EMBL/GenBank/DDBJ whole genome shotgun (WGS) entry which is preliminary data.</text>
</comment>
<feature type="compositionally biased region" description="Acidic residues" evidence="1">
    <location>
        <begin position="702"/>
        <end position="714"/>
    </location>
</feature>